<evidence type="ECO:0000259" key="2">
    <source>
        <dbReference type="Pfam" id="PF01447"/>
    </source>
</evidence>
<dbReference type="EMBL" id="BKBW01000020">
    <property type="protein sequence ID" value="GEQ77890.1"/>
    <property type="molecule type" value="Genomic_DNA"/>
</dbReference>
<evidence type="ECO:0000313" key="3">
    <source>
        <dbReference type="EMBL" id="GEQ77890.1"/>
    </source>
</evidence>
<protein>
    <recommendedName>
        <fullName evidence="2">Peptidase M4 domain-containing protein</fullName>
    </recommendedName>
</protein>
<dbReference type="Gene3D" id="3.10.170.10">
    <property type="match status" value="1"/>
</dbReference>
<gene>
    <name evidence="3" type="ORF">CTTA_4895</name>
</gene>
<dbReference type="Proteomes" id="UP000323105">
    <property type="component" value="Unassembled WGS sequence"/>
</dbReference>
<organism evidence="3 4">
    <name type="scientific">Comamonas testosteroni</name>
    <name type="common">Pseudomonas testosteroni</name>
    <dbReference type="NCBI Taxonomy" id="285"/>
    <lineage>
        <taxon>Bacteria</taxon>
        <taxon>Pseudomonadati</taxon>
        <taxon>Pseudomonadota</taxon>
        <taxon>Betaproteobacteria</taxon>
        <taxon>Burkholderiales</taxon>
        <taxon>Comamonadaceae</taxon>
        <taxon>Comamonas</taxon>
    </lineage>
</organism>
<dbReference type="GO" id="GO:0004222">
    <property type="term" value="F:metalloendopeptidase activity"/>
    <property type="evidence" value="ECO:0007669"/>
    <property type="project" value="InterPro"/>
</dbReference>
<dbReference type="InterPro" id="IPR052759">
    <property type="entry name" value="Metalloprotease_M4"/>
</dbReference>
<comment type="caution">
    <text evidence="3">The sequence shown here is derived from an EMBL/GenBank/DDBJ whole genome shotgun (WGS) entry which is preliminary data.</text>
</comment>
<proteinExistence type="predicted"/>
<dbReference type="InterPro" id="IPR013856">
    <property type="entry name" value="Peptidase_M4_domain"/>
</dbReference>
<accession>A0A5A7MK86</accession>
<feature type="compositionally biased region" description="Basic and acidic residues" evidence="1">
    <location>
        <begin position="61"/>
        <end position="70"/>
    </location>
</feature>
<evidence type="ECO:0000256" key="1">
    <source>
        <dbReference type="SAM" id="MobiDB-lite"/>
    </source>
</evidence>
<name>A0A5A7MK86_COMTE</name>
<dbReference type="PANTHER" id="PTHR43579">
    <property type="match status" value="1"/>
</dbReference>
<reference evidence="3 4" key="1">
    <citation type="journal article" date="2019" name="Microbiol. Resour. Announc.">
        <title>Draft Genome Sequence of Comamonas testosteroni TA441, a Bacterium That Has a Cryptic Phenol Degradation Gene Cluster.</title>
        <authorList>
            <person name="Arai H."/>
            <person name="Ishii M."/>
        </authorList>
    </citation>
    <scope>NUCLEOTIDE SEQUENCE [LARGE SCALE GENOMIC DNA]</scope>
    <source>
        <strain evidence="3 4">TA441</strain>
    </source>
</reference>
<feature type="domain" description="Peptidase M4" evidence="2">
    <location>
        <begin position="66"/>
        <end position="145"/>
    </location>
</feature>
<dbReference type="AlphaFoldDB" id="A0A5A7MK86"/>
<feature type="compositionally biased region" description="Low complexity" evidence="1">
    <location>
        <begin position="36"/>
        <end position="54"/>
    </location>
</feature>
<dbReference type="Pfam" id="PF01447">
    <property type="entry name" value="Peptidase_M4"/>
    <property type="match status" value="1"/>
</dbReference>
<dbReference type="PANTHER" id="PTHR43579:SF1">
    <property type="entry name" value="NEUTRAL METALLOPROTEINASE"/>
    <property type="match status" value="1"/>
</dbReference>
<feature type="region of interest" description="Disordered" evidence="1">
    <location>
        <begin position="30"/>
        <end position="87"/>
    </location>
</feature>
<sequence length="162" mass="17891">MSGSYFFIPPYLLKRLAAHPASELSRSAAQTLLPDQQIRTQRAQTSSRSSVRRQGIAESPELERAIHDAKNGTALPGTLVRTEGKPATGDEAVDEAYDYMGMTRQMFHDVYGRNSIDGAGMPLVGSVHYGQDTMTVLSGMDARWCLVMMTDGYSTVSPWRWT</sequence>
<dbReference type="SUPFAM" id="SSF55486">
    <property type="entry name" value="Metalloproteases ('zincins'), catalytic domain"/>
    <property type="match status" value="1"/>
</dbReference>
<evidence type="ECO:0000313" key="4">
    <source>
        <dbReference type="Proteomes" id="UP000323105"/>
    </source>
</evidence>